<dbReference type="Gene3D" id="3.40.309.10">
    <property type="entry name" value="Aldehyde Dehydrogenase, Chain A, domain 2"/>
    <property type="match status" value="1"/>
</dbReference>
<dbReference type="InterPro" id="IPR029510">
    <property type="entry name" value="Ald_DH_CS_GLU"/>
</dbReference>
<dbReference type="InterPro" id="IPR016163">
    <property type="entry name" value="Ald_DH_C"/>
</dbReference>
<dbReference type="SUPFAM" id="SSF53720">
    <property type="entry name" value="ALDH-like"/>
    <property type="match status" value="1"/>
</dbReference>
<comment type="similarity">
    <text evidence="3">Belongs to the aldehyde dehydrogenase family.</text>
</comment>
<organism evidence="5 6">
    <name type="scientific">Bacillus norwichensis</name>
    <dbReference type="NCBI Taxonomy" id="2762217"/>
    <lineage>
        <taxon>Bacteria</taxon>
        <taxon>Bacillati</taxon>
        <taxon>Bacillota</taxon>
        <taxon>Bacilli</taxon>
        <taxon>Bacillales</taxon>
        <taxon>Bacillaceae</taxon>
        <taxon>Bacillus</taxon>
    </lineage>
</organism>
<dbReference type="PROSITE" id="PS00687">
    <property type="entry name" value="ALDEHYDE_DEHYDR_GLU"/>
    <property type="match status" value="1"/>
</dbReference>
<dbReference type="PANTHER" id="PTHR11699">
    <property type="entry name" value="ALDEHYDE DEHYDROGENASE-RELATED"/>
    <property type="match status" value="1"/>
</dbReference>
<dbReference type="InterPro" id="IPR016162">
    <property type="entry name" value="Ald_DH_N"/>
</dbReference>
<feature type="active site" evidence="2">
    <location>
        <position position="250"/>
    </location>
</feature>
<evidence type="ECO:0000313" key="6">
    <source>
        <dbReference type="Proteomes" id="UP000648182"/>
    </source>
</evidence>
<evidence type="ECO:0000256" key="2">
    <source>
        <dbReference type="PROSITE-ProRule" id="PRU10007"/>
    </source>
</evidence>
<dbReference type="InterPro" id="IPR015590">
    <property type="entry name" value="Aldehyde_DH_dom"/>
</dbReference>
<evidence type="ECO:0000259" key="4">
    <source>
        <dbReference type="Pfam" id="PF00171"/>
    </source>
</evidence>
<comment type="caution">
    <text evidence="5">The sequence shown here is derived from an EMBL/GenBank/DDBJ whole genome shotgun (WGS) entry which is preliminary data.</text>
</comment>
<proteinExistence type="inferred from homology"/>
<evidence type="ECO:0000256" key="3">
    <source>
        <dbReference type="RuleBase" id="RU003345"/>
    </source>
</evidence>
<gene>
    <name evidence="5" type="ORF">H9631_21885</name>
</gene>
<evidence type="ECO:0000256" key="1">
    <source>
        <dbReference type="ARBA" id="ARBA00023002"/>
    </source>
</evidence>
<name>A0ABR8VSE0_9BACI</name>
<dbReference type="InterPro" id="IPR016161">
    <property type="entry name" value="Ald_DH/histidinol_DH"/>
</dbReference>
<dbReference type="Pfam" id="PF00171">
    <property type="entry name" value="Aldedh"/>
    <property type="match status" value="1"/>
</dbReference>
<protein>
    <submittedName>
        <fullName evidence="5">Aldehyde dehydrogenase family protein</fullName>
    </submittedName>
</protein>
<dbReference type="RefSeq" id="WP_191816540.1">
    <property type="nucleotide sequence ID" value="NZ_JACSPV010000082.1"/>
</dbReference>
<dbReference type="Proteomes" id="UP000648182">
    <property type="component" value="Unassembled WGS sequence"/>
</dbReference>
<keyword evidence="1 3" id="KW-0560">Oxidoreductase</keyword>
<reference evidence="5 6" key="1">
    <citation type="submission" date="2020-08" db="EMBL/GenBank/DDBJ databases">
        <title>A Genomic Blueprint of the Chicken Gut Microbiome.</title>
        <authorList>
            <person name="Gilroy R."/>
            <person name="Ravi A."/>
            <person name="Getino M."/>
            <person name="Pursley I."/>
            <person name="Horton D.L."/>
            <person name="Alikhan N.-F."/>
            <person name="Baker D."/>
            <person name="Gharbi K."/>
            <person name="Hall N."/>
            <person name="Watson M."/>
            <person name="Adriaenssens E.M."/>
            <person name="Foster-Nyarko E."/>
            <person name="Jarju S."/>
            <person name="Secka A."/>
            <person name="Antonio M."/>
            <person name="Oren A."/>
            <person name="Chaudhuri R."/>
            <person name="La Ragione R.M."/>
            <person name="Hildebrand F."/>
            <person name="Pallen M.J."/>
        </authorList>
    </citation>
    <scope>NUCLEOTIDE SEQUENCE [LARGE SCALE GENOMIC DNA]</scope>
    <source>
        <strain evidence="5 6">Sa1BUA2</strain>
    </source>
</reference>
<dbReference type="EMBL" id="JACSPV010000082">
    <property type="protein sequence ID" value="MBD8007692.1"/>
    <property type="molecule type" value="Genomic_DNA"/>
</dbReference>
<feature type="domain" description="Aldehyde dehydrogenase" evidence="4">
    <location>
        <begin position="12"/>
        <end position="477"/>
    </location>
</feature>
<dbReference type="Gene3D" id="3.40.605.10">
    <property type="entry name" value="Aldehyde Dehydrogenase, Chain A, domain 1"/>
    <property type="match status" value="1"/>
</dbReference>
<sequence length="491" mass="53491">MINLKMFINGEWRNSSNQAVRDIINPANGEVIAQAAEGTLEDAKAAIQAARTAFDSGIWSDLPAAERAKYLYKIADKLEEQFDELVDLEVMNNGKTRAEAEFDIQDSATCFRYYAGLITKPAGETYDVPDPDIQSMVVREPVGVAGLIVPWNFPLLMGVWKVAPALAAGNTIVFKPAEITPITAIKLFEIMEQIGIPAGVANLVLGAGGVIGQEIAESHKVDVVSFTGSTLTGRKIMQAASGNLKKTSLELGGKSPNIIFDDVDLEIAVDQALFGIFFGAGQICAAGSRILVQEGIYDDFVERFVERANKIKVGPGNEEGMEMGAIASEKQMNQILNYVKIGQEEGAVLRTGGNRIMDRGLDKGFFIEPTVFTDVKQEMQIVQEEIFGPVVTIQKFKDEKEAIELANDVDFGLAGGVFTNDGARALRVIKKLRAGITWINTYHPTFVEAPWGGYKQSGIGRSLGTYGLEDFQEIKQINSNMNVGTTGWFKK</sequence>
<keyword evidence="6" id="KW-1185">Reference proteome</keyword>
<accession>A0ABR8VSE0</accession>
<evidence type="ECO:0000313" key="5">
    <source>
        <dbReference type="EMBL" id="MBD8007692.1"/>
    </source>
</evidence>